<sequence>MDSIDLSTLNPMGSLVNFFNFSTILYPYPQPQPQDPVEAFLGSLDQAGHWVTSIAGGI</sequence>
<evidence type="ECO:0000313" key="1">
    <source>
        <dbReference type="EMBL" id="MFB9259781.1"/>
    </source>
</evidence>
<name>A0ABV5JQ43_9ACTN</name>
<dbReference type="EMBL" id="JBHMDY010000004">
    <property type="protein sequence ID" value="MFB9259781.1"/>
    <property type="molecule type" value="Genomic_DNA"/>
</dbReference>
<dbReference type="RefSeq" id="WP_182631400.1">
    <property type="nucleotide sequence ID" value="NZ_JAALDM010000050.1"/>
</dbReference>
<accession>A0ABV5JQ43</accession>
<protein>
    <submittedName>
        <fullName evidence="1">Uncharacterized protein</fullName>
    </submittedName>
</protein>
<keyword evidence="2" id="KW-1185">Reference proteome</keyword>
<evidence type="ECO:0000313" key="2">
    <source>
        <dbReference type="Proteomes" id="UP001589700"/>
    </source>
</evidence>
<dbReference type="Proteomes" id="UP001589700">
    <property type="component" value="Unassembled WGS sequence"/>
</dbReference>
<proteinExistence type="predicted"/>
<organism evidence="1 2">
    <name type="scientific">Dietzia aerolata</name>
    <dbReference type="NCBI Taxonomy" id="595984"/>
    <lineage>
        <taxon>Bacteria</taxon>
        <taxon>Bacillati</taxon>
        <taxon>Actinomycetota</taxon>
        <taxon>Actinomycetes</taxon>
        <taxon>Mycobacteriales</taxon>
        <taxon>Dietziaceae</taxon>
        <taxon>Dietzia</taxon>
    </lineage>
</organism>
<comment type="caution">
    <text evidence="1">The sequence shown here is derived from an EMBL/GenBank/DDBJ whole genome shotgun (WGS) entry which is preliminary data.</text>
</comment>
<reference evidence="1 2" key="1">
    <citation type="submission" date="2024-09" db="EMBL/GenBank/DDBJ databases">
        <authorList>
            <person name="Sun Q."/>
            <person name="Mori K."/>
        </authorList>
    </citation>
    <scope>NUCLEOTIDE SEQUENCE [LARGE SCALE GENOMIC DNA]</scope>
    <source>
        <strain evidence="1 2">CCM 7659</strain>
    </source>
</reference>
<gene>
    <name evidence="1" type="ORF">ACFFVD_08195</name>
</gene>